<evidence type="ECO:0000313" key="1">
    <source>
        <dbReference type="EMBL" id="RAU23852.1"/>
    </source>
</evidence>
<evidence type="ECO:0000313" key="2">
    <source>
        <dbReference type="Proteomes" id="UP000251075"/>
    </source>
</evidence>
<dbReference type="SUPFAM" id="SSF53335">
    <property type="entry name" value="S-adenosyl-L-methionine-dependent methyltransferases"/>
    <property type="match status" value="1"/>
</dbReference>
<gene>
    <name evidence="1" type="ORF">CU669_01865</name>
</gene>
<sequence>MIGRGGIWTHFILAAAVARCARAVAERAPAHETEIAFTYADTHAGGGRLRRTGAIETVLAASAGFHNRAFLDAVAASETYPGSWVLASRVIAELPRVVFEADVNDLDPALIEAAKAHRENGWVRFWSHDWFLFLRNRISMSNRPHFIFIDPPLDDHRGPGYAIDAAILLDTMGIPYMISYQVDEPQDTIDEIGRTGLELWRGQWGFGVLLGGGAESVLLDVLADLRTLADLLEGQFTLRQPLALADDYII</sequence>
<proteinExistence type="predicted"/>
<dbReference type="Proteomes" id="UP000251075">
    <property type="component" value="Unassembled WGS sequence"/>
</dbReference>
<name>A0A364P3C9_9PROT</name>
<comment type="caution">
    <text evidence="1">The sequence shown here is derived from an EMBL/GenBank/DDBJ whole genome shotgun (WGS) entry which is preliminary data.</text>
</comment>
<dbReference type="RefSeq" id="WP_112142082.1">
    <property type="nucleotide sequence ID" value="NZ_PGTO01000001.1"/>
</dbReference>
<dbReference type="OrthoDB" id="7342513at2"/>
<keyword evidence="2" id="KW-1185">Reference proteome</keyword>
<dbReference type="Gene3D" id="3.40.50.150">
    <property type="entry name" value="Vaccinia Virus protein VP39"/>
    <property type="match status" value="1"/>
</dbReference>
<dbReference type="AlphaFoldDB" id="A0A364P3C9"/>
<protein>
    <submittedName>
        <fullName evidence="1">Uncharacterized protein</fullName>
    </submittedName>
</protein>
<dbReference type="EMBL" id="PGTO01000001">
    <property type="protein sequence ID" value="RAU23852.1"/>
    <property type="molecule type" value="Genomic_DNA"/>
</dbReference>
<accession>A0A364P3C9</accession>
<organism evidence="1 2">
    <name type="scientific">Paramagnetospirillum kuznetsovii</name>
    <dbReference type="NCBI Taxonomy" id="2053833"/>
    <lineage>
        <taxon>Bacteria</taxon>
        <taxon>Pseudomonadati</taxon>
        <taxon>Pseudomonadota</taxon>
        <taxon>Alphaproteobacteria</taxon>
        <taxon>Rhodospirillales</taxon>
        <taxon>Magnetospirillaceae</taxon>
        <taxon>Paramagnetospirillum</taxon>
    </lineage>
</organism>
<reference evidence="1 2" key="1">
    <citation type="submission" date="2017-11" db="EMBL/GenBank/DDBJ databases">
        <title>Draft genome sequence of magnetotactic bacterium Magnetospirillum kuznetsovii LBB-42.</title>
        <authorList>
            <person name="Grouzdev D.S."/>
            <person name="Rysina M.S."/>
            <person name="Baslerov R.V."/>
            <person name="Koziaeva V."/>
        </authorList>
    </citation>
    <scope>NUCLEOTIDE SEQUENCE [LARGE SCALE GENOMIC DNA]</scope>
    <source>
        <strain evidence="1 2">LBB-42</strain>
    </source>
</reference>
<dbReference type="InterPro" id="IPR029063">
    <property type="entry name" value="SAM-dependent_MTases_sf"/>
</dbReference>